<dbReference type="GO" id="GO:1904680">
    <property type="term" value="F:peptide transmembrane transporter activity"/>
    <property type="evidence" value="ECO:0007669"/>
    <property type="project" value="TreeGrafter"/>
</dbReference>
<reference evidence="3 4" key="1">
    <citation type="journal article" date="2014" name="PLoS Genet.">
        <title>Phylogenetically driven sequencing of extremely halophilic archaea reveals strategies for static and dynamic osmo-response.</title>
        <authorList>
            <person name="Becker E.A."/>
            <person name="Seitzer P.M."/>
            <person name="Tritt A."/>
            <person name="Larsen D."/>
            <person name="Krusor M."/>
            <person name="Yao A.I."/>
            <person name="Wu D."/>
            <person name="Madern D."/>
            <person name="Eisen J.A."/>
            <person name="Darling A.E."/>
            <person name="Facciotti M.T."/>
        </authorList>
    </citation>
    <scope>NUCLEOTIDE SEQUENCE [LARGE SCALE GENOMIC DNA]</scope>
    <source>
        <strain evidence="3 4">2-9-1</strain>
    </source>
</reference>
<dbReference type="OrthoDB" id="233597at2157"/>
<evidence type="ECO:0000259" key="2">
    <source>
        <dbReference type="Pfam" id="PF00496"/>
    </source>
</evidence>
<dbReference type="eggNOG" id="arCOG01534">
    <property type="taxonomic scope" value="Archaea"/>
</dbReference>
<dbReference type="STRING" id="797114.C475_21649"/>
<keyword evidence="4" id="KW-1185">Reference proteome</keyword>
<dbReference type="Gene3D" id="3.40.190.10">
    <property type="entry name" value="Periplasmic binding protein-like II"/>
    <property type="match status" value="1"/>
</dbReference>
<evidence type="ECO:0000256" key="1">
    <source>
        <dbReference type="SAM" id="MobiDB-lite"/>
    </source>
</evidence>
<proteinExistence type="predicted"/>
<evidence type="ECO:0000313" key="3">
    <source>
        <dbReference type="EMBL" id="ELZ19946.1"/>
    </source>
</evidence>
<protein>
    <submittedName>
        <fullName evidence="3">Family 5 extracellular solute-binding protein</fullName>
    </submittedName>
</protein>
<dbReference type="Proteomes" id="UP000011626">
    <property type="component" value="Unassembled WGS sequence"/>
</dbReference>
<dbReference type="PANTHER" id="PTHR30290:SF83">
    <property type="entry name" value="ABC TRANSPORTER SUBSTRATE-BINDING PROTEIN"/>
    <property type="match status" value="1"/>
</dbReference>
<feature type="domain" description="Solute-binding protein family 5" evidence="2">
    <location>
        <begin position="136"/>
        <end position="545"/>
    </location>
</feature>
<feature type="region of interest" description="Disordered" evidence="1">
    <location>
        <begin position="1"/>
        <end position="20"/>
    </location>
</feature>
<organism evidence="3 4">
    <name type="scientific">Halosimplex carlsbadense 2-9-1</name>
    <dbReference type="NCBI Taxonomy" id="797114"/>
    <lineage>
        <taxon>Archaea</taxon>
        <taxon>Methanobacteriati</taxon>
        <taxon>Methanobacteriota</taxon>
        <taxon>Stenosarchaea group</taxon>
        <taxon>Halobacteria</taxon>
        <taxon>Halobacteriales</taxon>
        <taxon>Haloarculaceae</taxon>
        <taxon>Halosimplex</taxon>
    </lineage>
</organism>
<sequence>MVNSTSDGSDDDSSASEGGVTVNRRRLLAAAGMTAVGGLAGCSDGGSVDGTSDGGDGGDGSSDGGGGGGDTSTSSGGMQDTDQTFRWFRTDADLSAMQMSPLHPKWSYTLRYPFHACLFEPSTTHSTIVTEGMDCESIEFDADAGTYTFNIRDNVYWHRGSEILGELTSEDLKLQWDMRHSEKLLGLRAPQVESVETPDDKTLVFNIGDAHSQNIELFPPGQPFAYIYRDGELASMWEDLQSASGDEAESIKEDIINHSKPTDGTAISAGAWYIDNASPQRLDLRRVEGHWLAESEEMNNNWNRAQVIKATGAGNAMQQGLEQDRIDYANDGYPASRGLDSIPDGITARVQSRQQGRGFMINYAGEINDLMKVEGDTASQSIAKLRQGFAHAVDGMQIFKNFRGERLAEQVGTLEKTTFGEASLIQEYYPDLWEALPDYGSSHQPEKAKAAFRAGGLSQDGDTWVKPNGEPFAPTIQVPNTETVFGVTMRDNLRAVGVQAEVSSESETKFINDLFNNGYSICHNYVYTGMVPPDLESAEMLSSYGNSWAWKRHNPPGKYEIPEIGDMTGDVVETFNADTAQETIQTSGMDDSEERATLGKKAIWAASYHLPGIPLLPGVSIDRFNTANFEWPGPNETLYTATEDSPVSMGVRGRHAIRGFKGQYVPTDQ</sequence>
<dbReference type="Gene3D" id="3.10.105.10">
    <property type="entry name" value="Dipeptide-binding Protein, Domain 3"/>
    <property type="match status" value="1"/>
</dbReference>
<dbReference type="PANTHER" id="PTHR30290">
    <property type="entry name" value="PERIPLASMIC BINDING COMPONENT OF ABC TRANSPORTER"/>
    <property type="match status" value="1"/>
</dbReference>
<evidence type="ECO:0000313" key="4">
    <source>
        <dbReference type="Proteomes" id="UP000011626"/>
    </source>
</evidence>
<dbReference type="RefSeq" id="WP_006885993.1">
    <property type="nucleotide sequence ID" value="NZ_AOIU01000048.1"/>
</dbReference>
<name>M0C9I9_9EURY</name>
<feature type="compositionally biased region" description="Gly residues" evidence="1">
    <location>
        <begin position="39"/>
        <end position="70"/>
    </location>
</feature>
<dbReference type="SUPFAM" id="SSF53850">
    <property type="entry name" value="Periplasmic binding protein-like II"/>
    <property type="match status" value="1"/>
</dbReference>
<dbReference type="InterPro" id="IPR039424">
    <property type="entry name" value="SBP_5"/>
</dbReference>
<gene>
    <name evidence="3" type="ORF">C475_21649</name>
</gene>
<accession>M0C9I9</accession>
<dbReference type="GO" id="GO:0015833">
    <property type="term" value="P:peptide transport"/>
    <property type="evidence" value="ECO:0007669"/>
    <property type="project" value="TreeGrafter"/>
</dbReference>
<dbReference type="EMBL" id="AOIU01000048">
    <property type="protein sequence ID" value="ELZ19946.1"/>
    <property type="molecule type" value="Genomic_DNA"/>
</dbReference>
<dbReference type="InterPro" id="IPR000914">
    <property type="entry name" value="SBP_5_dom"/>
</dbReference>
<dbReference type="Pfam" id="PF00496">
    <property type="entry name" value="SBP_bac_5"/>
    <property type="match status" value="1"/>
</dbReference>
<dbReference type="AlphaFoldDB" id="M0C9I9"/>
<feature type="region of interest" description="Disordered" evidence="1">
    <location>
        <begin position="39"/>
        <end position="81"/>
    </location>
</feature>
<comment type="caution">
    <text evidence="3">The sequence shown here is derived from an EMBL/GenBank/DDBJ whole genome shotgun (WGS) entry which is preliminary data.</text>
</comment>